<evidence type="ECO:0000313" key="5">
    <source>
        <dbReference type="EMBL" id="KAL3101982.1"/>
    </source>
</evidence>
<feature type="compositionally biased region" description="Polar residues" evidence="1">
    <location>
        <begin position="157"/>
        <end position="167"/>
    </location>
</feature>
<evidence type="ECO:0000256" key="3">
    <source>
        <dbReference type="SAM" id="SignalP"/>
    </source>
</evidence>
<name>A0ABD2KGR4_HETSC</name>
<reference evidence="5 6" key="1">
    <citation type="submission" date="2024-10" db="EMBL/GenBank/DDBJ databases">
        <authorList>
            <person name="Kim D."/>
        </authorList>
    </citation>
    <scope>NUCLEOTIDE SEQUENCE [LARGE SCALE GENOMIC DNA]</scope>
    <source>
        <strain evidence="5">Taebaek</strain>
    </source>
</reference>
<gene>
    <name evidence="5" type="ORF">niasHS_003391</name>
</gene>
<keyword evidence="6" id="KW-1185">Reference proteome</keyword>
<keyword evidence="2" id="KW-0812">Transmembrane</keyword>
<dbReference type="AlphaFoldDB" id="A0ABD2KGR4"/>
<evidence type="ECO:0000256" key="2">
    <source>
        <dbReference type="SAM" id="Phobius"/>
    </source>
</evidence>
<feature type="chain" id="PRO_5044846671" description="ILCR1 Ig-like domain-containing protein" evidence="3">
    <location>
        <begin position="30"/>
        <end position="846"/>
    </location>
</feature>
<comment type="caution">
    <text evidence="5">The sequence shown here is derived from an EMBL/GenBank/DDBJ whole genome shotgun (WGS) entry which is preliminary data.</text>
</comment>
<feature type="region of interest" description="Disordered" evidence="1">
    <location>
        <begin position="820"/>
        <end position="846"/>
    </location>
</feature>
<evidence type="ECO:0000256" key="1">
    <source>
        <dbReference type="SAM" id="MobiDB-lite"/>
    </source>
</evidence>
<evidence type="ECO:0000259" key="4">
    <source>
        <dbReference type="Pfam" id="PF23608"/>
    </source>
</evidence>
<evidence type="ECO:0000313" key="6">
    <source>
        <dbReference type="Proteomes" id="UP001620645"/>
    </source>
</evidence>
<dbReference type="EMBL" id="JBICCN010000026">
    <property type="protein sequence ID" value="KAL3101982.1"/>
    <property type="molecule type" value="Genomic_DNA"/>
</dbReference>
<dbReference type="Proteomes" id="UP001620645">
    <property type="component" value="Unassembled WGS sequence"/>
</dbReference>
<keyword evidence="2" id="KW-1133">Transmembrane helix</keyword>
<feature type="signal peptide" evidence="3">
    <location>
        <begin position="1"/>
        <end position="29"/>
    </location>
</feature>
<feature type="compositionally biased region" description="Polar residues" evidence="1">
    <location>
        <begin position="759"/>
        <end position="773"/>
    </location>
</feature>
<feature type="domain" description="ILCR1 Ig-like" evidence="4">
    <location>
        <begin position="346"/>
        <end position="458"/>
    </location>
</feature>
<feature type="region of interest" description="Disordered" evidence="1">
    <location>
        <begin position="755"/>
        <end position="793"/>
    </location>
</feature>
<feature type="compositionally biased region" description="Basic and acidic residues" evidence="1">
    <location>
        <begin position="139"/>
        <end position="156"/>
    </location>
</feature>
<protein>
    <recommendedName>
        <fullName evidence="4">ILCR1 Ig-like domain-containing protein</fullName>
    </recommendedName>
</protein>
<organism evidence="5 6">
    <name type="scientific">Heterodera schachtii</name>
    <name type="common">Sugarbeet cyst nematode worm</name>
    <name type="synonym">Tylenchus schachtii</name>
    <dbReference type="NCBI Taxonomy" id="97005"/>
    <lineage>
        <taxon>Eukaryota</taxon>
        <taxon>Metazoa</taxon>
        <taxon>Ecdysozoa</taxon>
        <taxon>Nematoda</taxon>
        <taxon>Chromadorea</taxon>
        <taxon>Rhabditida</taxon>
        <taxon>Tylenchina</taxon>
        <taxon>Tylenchomorpha</taxon>
        <taxon>Tylenchoidea</taxon>
        <taxon>Heteroderidae</taxon>
        <taxon>Heteroderinae</taxon>
        <taxon>Heterodera</taxon>
    </lineage>
</organism>
<sequence>MVRRLSSFSFRFLIVKLIAFPFSIPFVSAYTETKLQNELRNGSSISSSSSNLSSFSSSLSSPNVPFFQILHFANNGTFPSSSNTSSANSSHFVFFPFSVPIFGVPGATASIDCSSTDQLISRSTQSVRWECGIKEEKAERNERAGNWEDGGGERHSQSAGWGQFAPQQQRQFRSGPIELYHSHKVNQSDGKMFISALVRWHFLPLIPRYFYRIHFWIRQNASSISDDDVQKEIRHFVVHLAASDSNRSFEGKTNEQTKAALFLHIDAFFEFGNSYEIHCSAEKINRFKKENDTMERSILLGNAYKSIAFQKMYDEMDMDGCPDGRGIMLNPKTAAEALAKRREMASRWTGALRSISFFPWHSAVNVSFFGAPPSHCIGTYRVQLWLMNALHNETSVTSQQLSRIGPNVYIGSAEFRELPTDERMKYQLKVVPEEQSNGICICEMNRKCGCVQVHSEPFSLLLPNSSFSDQSDFVSLLRPSVPFFSVPSPSSHSFALPPLLLACLFLSLTLILLAIILLLLILRRSADQSAERKRRILFIFTGKQKNVEEFGVMRRKEFGVNTSLNGSQKKLESILLVNAQPNRRNELERVARVLVKNGIRVFYDRWDRESIERNLLGWVQNAVRKATKIVLFYDSRAEQLLLVPCAGQNGDLFDRVFCALNQHLDPQKTIFIKWDESKLADGRPLAAFLLAENVFLFRRDLKQIFGALNVTISDTEQRDIEREYEKVKVIGKPNEMREEKPNERTHLLRAFEDEHTAKNNDGGQFGTKETVTAPTAEGRKGEEGTEASSNCNTTTRQWVTTGMSSDCSTTTAAAAQLEWHNEAEEQRTKNQLAKGKEEDDSGVIVP</sequence>
<feature type="transmembrane region" description="Helical" evidence="2">
    <location>
        <begin position="499"/>
        <end position="522"/>
    </location>
</feature>
<keyword evidence="2" id="KW-0472">Membrane</keyword>
<dbReference type="InterPro" id="IPR057066">
    <property type="entry name" value="Ig_ILCR1"/>
</dbReference>
<feature type="region of interest" description="Disordered" evidence="1">
    <location>
        <begin position="139"/>
        <end position="167"/>
    </location>
</feature>
<proteinExistence type="predicted"/>
<keyword evidence="3" id="KW-0732">Signal</keyword>
<dbReference type="Pfam" id="PF23608">
    <property type="entry name" value="Ig_ILCR1"/>
    <property type="match status" value="1"/>
</dbReference>
<accession>A0ABD2KGR4</accession>